<dbReference type="RefSeq" id="WP_012003265.1">
    <property type="nucleotide sequence ID" value="NC_009828.1"/>
</dbReference>
<dbReference type="InterPro" id="IPR017853">
    <property type="entry name" value="GH"/>
</dbReference>
<protein>
    <submittedName>
        <fullName evidence="2">Uncharacterized protein</fullName>
    </submittedName>
</protein>
<dbReference type="STRING" id="416591.Tlet_1229"/>
<organism evidence="2 3">
    <name type="scientific">Pseudothermotoga lettingae (strain ATCC BAA-301 / DSM 14385 / NBRC 107922 / TMO)</name>
    <name type="common">Thermotoga lettingae</name>
    <dbReference type="NCBI Taxonomy" id="416591"/>
    <lineage>
        <taxon>Bacteria</taxon>
        <taxon>Thermotogati</taxon>
        <taxon>Thermotogota</taxon>
        <taxon>Thermotogae</taxon>
        <taxon>Thermotogales</taxon>
        <taxon>Thermotogaceae</taxon>
        <taxon>Pseudothermotoga</taxon>
    </lineage>
</organism>
<dbReference type="HOGENOM" id="CLU_013685_1_1_0"/>
<dbReference type="Gene3D" id="2.60.40.1180">
    <property type="entry name" value="Golgi alpha-mannosidase II"/>
    <property type="match status" value="1"/>
</dbReference>
<gene>
    <name evidence="2" type="ordered locus">Tlet_1229</name>
</gene>
<reference evidence="2 3" key="1">
    <citation type="submission" date="2007-08" db="EMBL/GenBank/DDBJ databases">
        <title>Complete sequence of Thermotoga lettingae TMO.</title>
        <authorList>
            <consortium name="US DOE Joint Genome Institute"/>
            <person name="Copeland A."/>
            <person name="Lucas S."/>
            <person name="Lapidus A."/>
            <person name="Barry K."/>
            <person name="Glavina del Rio T."/>
            <person name="Dalin E."/>
            <person name="Tice H."/>
            <person name="Pitluck S."/>
            <person name="Foster B."/>
            <person name="Bruce D."/>
            <person name="Schmutz J."/>
            <person name="Larimer F."/>
            <person name="Land M."/>
            <person name="Hauser L."/>
            <person name="Kyrpides N."/>
            <person name="Mikhailova N."/>
            <person name="Nelson K."/>
            <person name="Gogarten J.P."/>
            <person name="Noll K."/>
            <person name="Richardson P."/>
        </authorList>
    </citation>
    <scope>NUCLEOTIDE SEQUENCE [LARGE SCALE GENOMIC DNA]</scope>
    <source>
        <strain evidence="3">ATCC BAA-301 / DSM 14385 / NBRC 107922 / TMO</strain>
    </source>
</reference>
<sequence>MRAIFDKAYYCPGDTIVLHIESSAENLFRVRFLKLTDCVFETITTKKNIEIVVPPNAFGGYGVDIEALDEHNEVVDKIHRGITVAKKWSDFPVYGYLTDFRPKRYDIEKTLNWLTQYHVSALQYYDWMYDYHKLVYEEGDLYKDAWWRKRYISNKILKELINTAHSKNIVSLAYVSIYAARKNVAIKHPNWAIYVHDKDKINLLDFSNKLCIMNTYKNSGWTKLLYEECKKVIEFGFDGIHLDQYGYPKDGEALALEEDTYKPYNTSRGFKEFINELKKFIEKPLIFNYVDNWPSELQNNLKTEIVYIEPWECCPTLKELSRATREARKRSNGKIPIIAGYINHNFTESILLTDATILSSTGQRLELGEYKRLLSGPYFPNDWGTVDKNLATHLLSYYDFFARYRDFFEGEFKLIKNAHEICENASTEPEANKIWISILNLKAKKACMINMVNYIGVEKLTWKKPLSQPEKLENICVSIPFELISFENPDFYFVSADNQLEPEQISVKLFQNRYEIKIPHLYYWSSILIISNKKEE</sequence>
<dbReference type="KEGG" id="tle:Tlet_1229"/>
<name>A8F6K5_PSELT</name>
<dbReference type="CAZy" id="GH66">
    <property type="family name" value="Glycoside Hydrolase Family 66"/>
</dbReference>
<reference evidence="2 3" key="2">
    <citation type="journal article" date="2009" name="Proc. Natl. Acad. Sci. U.S.A.">
        <title>On the chimeric nature, thermophilic origin, and phylogenetic placement of the Thermotogales.</title>
        <authorList>
            <person name="Zhaxybayeva O."/>
            <person name="Swithers K.S."/>
            <person name="Lapierre P."/>
            <person name="Fournier G.P."/>
            <person name="Bickhart D.M."/>
            <person name="DeBoy R.T."/>
            <person name="Nelson K.E."/>
            <person name="Nesbo C.L."/>
            <person name="Doolittle W.F."/>
            <person name="Gogarten J.P."/>
            <person name="Noll K.M."/>
        </authorList>
    </citation>
    <scope>NUCLEOTIDE SEQUENCE [LARGE SCALE GENOMIC DNA]</scope>
    <source>
        <strain evidence="3">ATCC BAA-301 / DSM 14385 / NBRC 107922 / TMO</strain>
    </source>
</reference>
<dbReference type="CDD" id="cd14745">
    <property type="entry name" value="GH66"/>
    <property type="match status" value="1"/>
</dbReference>
<dbReference type="AlphaFoldDB" id="A8F6K5"/>
<dbReference type="Gene3D" id="3.20.20.80">
    <property type="entry name" value="Glycosidases"/>
    <property type="match status" value="1"/>
</dbReference>
<keyword evidence="1" id="KW-0732">Signal</keyword>
<dbReference type="InterPro" id="IPR025092">
    <property type="entry name" value="Glyco_hydro_66"/>
</dbReference>
<evidence type="ECO:0000313" key="3">
    <source>
        <dbReference type="Proteomes" id="UP000002016"/>
    </source>
</evidence>
<dbReference type="EMBL" id="CP000812">
    <property type="protein sequence ID" value="ABV33789.1"/>
    <property type="molecule type" value="Genomic_DNA"/>
</dbReference>
<accession>A8F6K5</accession>
<evidence type="ECO:0000313" key="2">
    <source>
        <dbReference type="EMBL" id="ABV33789.1"/>
    </source>
</evidence>
<evidence type="ECO:0000256" key="1">
    <source>
        <dbReference type="ARBA" id="ARBA00022729"/>
    </source>
</evidence>
<dbReference type="Pfam" id="PF13199">
    <property type="entry name" value="Glyco_hydro_66"/>
    <property type="match status" value="1"/>
</dbReference>
<proteinExistence type="predicted"/>
<dbReference type="SMR" id="A8F6K5"/>
<dbReference type="Proteomes" id="UP000002016">
    <property type="component" value="Chromosome"/>
</dbReference>
<dbReference type="BRENDA" id="3.2.1.11">
    <property type="organism ID" value="11697"/>
</dbReference>
<dbReference type="eggNOG" id="COG5297">
    <property type="taxonomic scope" value="Bacteria"/>
</dbReference>
<keyword evidence="3" id="KW-1185">Reference proteome</keyword>
<dbReference type="SUPFAM" id="SSF51445">
    <property type="entry name" value="(Trans)glycosidases"/>
    <property type="match status" value="1"/>
</dbReference>
<dbReference type="InterPro" id="IPR013780">
    <property type="entry name" value="Glyco_hydro_b"/>
</dbReference>